<dbReference type="OrthoDB" id="7716214at2759"/>
<dbReference type="Proteomes" id="UP000504606">
    <property type="component" value="Unplaced"/>
</dbReference>
<accession>A0A9C6X7R2</accession>
<organism evidence="2 3">
    <name type="scientific">Frankliniella occidentalis</name>
    <name type="common">Western flower thrips</name>
    <name type="synonym">Euthrips occidentalis</name>
    <dbReference type="NCBI Taxonomy" id="133901"/>
    <lineage>
        <taxon>Eukaryota</taxon>
        <taxon>Metazoa</taxon>
        <taxon>Ecdysozoa</taxon>
        <taxon>Arthropoda</taxon>
        <taxon>Hexapoda</taxon>
        <taxon>Insecta</taxon>
        <taxon>Pterygota</taxon>
        <taxon>Neoptera</taxon>
        <taxon>Paraneoptera</taxon>
        <taxon>Thysanoptera</taxon>
        <taxon>Terebrantia</taxon>
        <taxon>Thripoidea</taxon>
        <taxon>Thripidae</taxon>
        <taxon>Frankliniella</taxon>
    </lineage>
</organism>
<sequence length="196" mass="21848">MRISLVLMALFGVVHFSNDFQVNAAKRPLRIAGNFEEIETCKNVKVFLQVKNVTYRREKNGITLVDALLPTSKNLKSLSKIEARVTDCADGVSYNTCQYVNTYRFTSGLCRLLTSDSMAWSGVVKAISPPVRCPVLAANYVMTNGSLNMAAVEQFAGPLFPKLLGRTVLAEVRGYDENRELFACILLKISFLRVRN</sequence>
<gene>
    <name evidence="3" type="primary">LOC113214600</name>
</gene>
<reference evidence="3" key="1">
    <citation type="submission" date="2025-08" db="UniProtKB">
        <authorList>
            <consortium name="RefSeq"/>
        </authorList>
    </citation>
    <scope>IDENTIFICATION</scope>
    <source>
        <tissue evidence="3">Whole organism</tissue>
    </source>
</reference>
<proteinExistence type="predicted"/>
<evidence type="ECO:0000313" key="3">
    <source>
        <dbReference type="RefSeq" id="XP_052130831.1"/>
    </source>
</evidence>
<dbReference type="AlphaFoldDB" id="A0A9C6X7R2"/>
<protein>
    <submittedName>
        <fullName evidence="3">Uncharacterized protein LOC113214600 isoform X1</fullName>
    </submittedName>
</protein>
<dbReference type="KEGG" id="foc:113214600"/>
<keyword evidence="2" id="KW-1185">Reference proteome</keyword>
<evidence type="ECO:0000313" key="2">
    <source>
        <dbReference type="Proteomes" id="UP000504606"/>
    </source>
</evidence>
<keyword evidence="1" id="KW-0732">Signal</keyword>
<dbReference type="RefSeq" id="XP_052130831.1">
    <property type="nucleotide sequence ID" value="XM_052274871.1"/>
</dbReference>
<evidence type="ECO:0000256" key="1">
    <source>
        <dbReference type="SAM" id="SignalP"/>
    </source>
</evidence>
<feature type="chain" id="PRO_5039073841" evidence="1">
    <location>
        <begin position="17"/>
        <end position="196"/>
    </location>
</feature>
<dbReference type="GeneID" id="113214600"/>
<name>A0A9C6X7R2_FRAOC</name>
<feature type="signal peptide" evidence="1">
    <location>
        <begin position="1"/>
        <end position="16"/>
    </location>
</feature>